<dbReference type="GO" id="GO:0000166">
    <property type="term" value="F:nucleotide binding"/>
    <property type="evidence" value="ECO:0007669"/>
    <property type="project" value="UniProtKB-UniRule"/>
</dbReference>
<dbReference type="Pfam" id="PF00571">
    <property type="entry name" value="CBS"/>
    <property type="match status" value="2"/>
</dbReference>
<evidence type="ECO:0000313" key="21">
    <source>
        <dbReference type="EMBL" id="ESS71943.1"/>
    </source>
</evidence>
<feature type="binding site" description="in other chain" evidence="13 16">
    <location>
        <position position="355"/>
    </location>
    <ligand>
        <name>K(+)</name>
        <dbReference type="ChEBI" id="CHEBI:29103"/>
        <note>ligand shared between two tetrameric partners</note>
    </ligand>
</feature>
<feature type="active site" description="Proton acceptor" evidence="13 14">
    <location>
        <position position="453"/>
    </location>
</feature>
<comment type="subunit">
    <text evidence="3 13">Homotetramer.</text>
</comment>
<keyword evidence="8 13" id="KW-0630">Potassium</keyword>
<feature type="binding site" evidence="13">
    <location>
        <position position="298"/>
    </location>
    <ligand>
        <name>NAD(+)</name>
        <dbReference type="ChEBI" id="CHEBI:57540"/>
    </ligand>
</feature>
<feature type="binding site" evidence="13">
    <location>
        <position position="353"/>
    </location>
    <ligand>
        <name>IMP</name>
        <dbReference type="ChEBI" id="CHEBI:58053"/>
    </ligand>
</feature>
<evidence type="ECO:0000256" key="1">
    <source>
        <dbReference type="ARBA" id="ARBA00001958"/>
    </source>
</evidence>
<keyword evidence="11 17" id="KW-0129">CBS domain</keyword>
<dbReference type="eggNOG" id="COG0517">
    <property type="taxonomic scope" value="Bacteria"/>
</dbReference>
<dbReference type="SMART" id="SM01240">
    <property type="entry name" value="IMPDH"/>
    <property type="match status" value="1"/>
</dbReference>
<keyword evidence="10 13" id="KW-0520">NAD</keyword>
<proteinExistence type="inferred from homology"/>
<dbReference type="PANTHER" id="PTHR11911">
    <property type="entry name" value="INOSINE-5-MONOPHOSPHATE DEHYDROGENASE RELATED"/>
    <property type="match status" value="1"/>
</dbReference>
<keyword evidence="22" id="KW-1185">Reference proteome</keyword>
<dbReference type="GO" id="GO:0046872">
    <property type="term" value="F:metal ion binding"/>
    <property type="evidence" value="ECO:0007669"/>
    <property type="project" value="UniProtKB-UniRule"/>
</dbReference>
<dbReference type="EC" id="1.1.1.205" evidence="13 19"/>
<keyword evidence="7 13" id="KW-0658">Purine biosynthesis</keyword>
<dbReference type="InterPro" id="IPR013785">
    <property type="entry name" value="Aldolase_TIM"/>
</dbReference>
<dbReference type="Proteomes" id="UP000017842">
    <property type="component" value="Unassembled WGS sequence"/>
</dbReference>
<accession>V5C5E1</accession>
<dbReference type="Pfam" id="PF00478">
    <property type="entry name" value="IMPDH"/>
    <property type="match status" value="1"/>
</dbReference>
<sequence>MQLLFSKPIEPERLGFRQAILDGKGKQNFSSTTKTWVNRIICRYFTDSQVTIMQIIQEALTFDDVLLIPAHSTVLPRDVKIKTHLTRTITLNIPLVSAAMDTVTEARLAIAMAQEGGIGIIHKNMTAEQQAREVQSVKKFESGVIKDPITVSPNVSIRDVIKLTRAKNISGVPVVNGDELVGIVTSRDLRFETRFDEPITKVMTPKERLVTVRENAGQDEAIALLHKHRIEKILVVNDSFHLRGLITVKDIQKAKDYPQACKDEQERLRVGAAVGTGFGTEERVDALIAAGVDVIIVDTAHGHSQGVLDKVHWIKRYYPGVQVIGGNIATAAAALALVDAGADGVKVGIGPGSICTTRIVAGVGVPQITAVSNVADALKGTGVPLIADGGIRYSGDVAKALAAGAYSVMLGGLFAGTEEAPGEVELFQGRSYKSYRGMGSLGAMSQLQGSSDRYFQDDTDSVEKLVPEGIEGRVPYKGSLLAVIHQLLGGVRSSMGYTGSKSIKDLHEKAQFVRVTGAGMRESHVHDVTITKEAPNYRSE</sequence>
<feature type="binding site" evidence="13 15">
    <location>
        <begin position="348"/>
        <end position="350"/>
    </location>
    <ligand>
        <name>NAD(+)</name>
        <dbReference type="ChEBI" id="CHEBI:57540"/>
    </ligand>
</feature>
<dbReference type="Gene3D" id="3.20.20.70">
    <property type="entry name" value="Aldolase class I"/>
    <property type="match status" value="1"/>
</dbReference>
<dbReference type="InterPro" id="IPR000644">
    <property type="entry name" value="CBS_dom"/>
</dbReference>
<comment type="cofactor">
    <cofactor evidence="1 13">
        <name>K(+)</name>
        <dbReference type="ChEBI" id="CHEBI:29103"/>
    </cofactor>
</comment>
<organism evidence="21 22">
    <name type="scientific">Methyloglobulus morosus KoM1</name>
    <dbReference type="NCBI Taxonomy" id="1116472"/>
    <lineage>
        <taxon>Bacteria</taxon>
        <taxon>Pseudomonadati</taxon>
        <taxon>Pseudomonadota</taxon>
        <taxon>Gammaproteobacteria</taxon>
        <taxon>Methylococcales</taxon>
        <taxon>Methylococcaceae</taxon>
        <taxon>Methyloglobulus</taxon>
    </lineage>
</organism>
<dbReference type="InterPro" id="IPR005990">
    <property type="entry name" value="IMP_DH"/>
</dbReference>
<evidence type="ECO:0000313" key="22">
    <source>
        <dbReference type="Proteomes" id="UP000017842"/>
    </source>
</evidence>
<dbReference type="GO" id="GO:0006183">
    <property type="term" value="P:GTP biosynthetic process"/>
    <property type="evidence" value="ECO:0007669"/>
    <property type="project" value="TreeGrafter"/>
</dbReference>
<evidence type="ECO:0000256" key="8">
    <source>
        <dbReference type="ARBA" id="ARBA00022958"/>
    </source>
</evidence>
<evidence type="ECO:0000256" key="4">
    <source>
        <dbReference type="ARBA" id="ARBA00022723"/>
    </source>
</evidence>
<keyword evidence="5" id="KW-0677">Repeat</keyword>
<feature type="domain" description="CBS" evidence="20">
    <location>
        <begin position="203"/>
        <end position="264"/>
    </location>
</feature>
<dbReference type="InterPro" id="IPR001093">
    <property type="entry name" value="IMP_DH_GMPRt"/>
</dbReference>
<comment type="pathway">
    <text evidence="13 19">Purine metabolism; XMP biosynthesis via de novo pathway; XMP from IMP: step 1/1.</text>
</comment>
<dbReference type="EMBL" id="AYLO01000080">
    <property type="protein sequence ID" value="ESS71943.1"/>
    <property type="molecule type" value="Genomic_DNA"/>
</dbReference>
<evidence type="ECO:0000256" key="6">
    <source>
        <dbReference type="ARBA" id="ARBA00022749"/>
    </source>
</evidence>
<dbReference type="FunFam" id="3.20.20.70:FF:000003">
    <property type="entry name" value="GMP reductase"/>
    <property type="match status" value="1"/>
</dbReference>
<dbReference type="SUPFAM" id="SSF51412">
    <property type="entry name" value="Inosine monophosphate dehydrogenase (IMPDH)"/>
    <property type="match status" value="1"/>
</dbReference>
<evidence type="ECO:0000256" key="18">
    <source>
        <dbReference type="RuleBase" id="RU003927"/>
    </source>
</evidence>
<reference evidence="21 22" key="1">
    <citation type="journal article" date="2013" name="Genome Announc.">
        <title>Draft Genome Sequence of the Methanotrophic Gammaproteobacterium Methyloglobulus morosus DSM 22980 Strain KoM1.</title>
        <authorList>
            <person name="Poehlein A."/>
            <person name="Deutzmann J.S."/>
            <person name="Daniel R."/>
            <person name="Simeonova D.D."/>
        </authorList>
    </citation>
    <scope>NUCLEOTIDE SEQUENCE [LARGE SCALE GENOMIC DNA]</scope>
    <source>
        <strain evidence="21 22">KoM1</strain>
    </source>
</reference>
<dbReference type="InterPro" id="IPR046342">
    <property type="entry name" value="CBS_dom_sf"/>
</dbReference>
<dbReference type="PATRIC" id="fig|1116472.3.peg.2298"/>
<protein>
    <recommendedName>
        <fullName evidence="13 19">Inosine-5'-monophosphate dehydrogenase</fullName>
        <shortName evidence="13">IMP dehydrogenase</shortName>
        <shortName evidence="13">IMPD</shortName>
        <shortName evidence="13">IMPDH</shortName>
        <ecNumber evidence="13 19">1.1.1.205</ecNumber>
    </recommendedName>
</protein>
<feature type="binding site" evidence="13">
    <location>
        <position position="524"/>
    </location>
    <ligand>
        <name>K(+)</name>
        <dbReference type="ChEBI" id="CHEBI:29103"/>
        <note>ligand shared between two tetrameric partners</note>
    </ligand>
</feature>
<keyword evidence="9 13" id="KW-0560">Oxidoreductase</keyword>
<evidence type="ECO:0000256" key="15">
    <source>
        <dbReference type="PIRSR" id="PIRSR000130-3"/>
    </source>
</evidence>
<feature type="binding site" description="in other chain" evidence="13 16">
    <location>
        <position position="352"/>
    </location>
    <ligand>
        <name>K(+)</name>
        <dbReference type="ChEBI" id="CHEBI:29103"/>
        <note>ligand shared between two tetrameric partners</note>
    </ligand>
</feature>
<evidence type="ECO:0000256" key="11">
    <source>
        <dbReference type="ARBA" id="ARBA00023122"/>
    </source>
</evidence>
<evidence type="ECO:0000256" key="12">
    <source>
        <dbReference type="ARBA" id="ARBA00048028"/>
    </source>
</evidence>
<comment type="caution">
    <text evidence="21">The sequence shown here is derived from an EMBL/GenBank/DDBJ whole genome shotgun (WGS) entry which is preliminary data.</text>
</comment>
<dbReference type="CDD" id="cd00381">
    <property type="entry name" value="IMPDH"/>
    <property type="match status" value="1"/>
</dbReference>
<feature type="binding site" evidence="13">
    <location>
        <position position="523"/>
    </location>
    <ligand>
        <name>K(+)</name>
        <dbReference type="ChEBI" id="CHEBI:29103"/>
        <note>ligand shared between two tetrameric partners</note>
    </ligand>
</feature>
<dbReference type="STRING" id="1116472.MGMO_83c00160"/>
<evidence type="ECO:0000256" key="9">
    <source>
        <dbReference type="ARBA" id="ARBA00023002"/>
    </source>
</evidence>
<evidence type="ECO:0000256" key="16">
    <source>
        <dbReference type="PIRSR" id="PIRSR000130-4"/>
    </source>
</evidence>
<keyword evidence="6 13" id="KW-0332">GMP biosynthesis</keyword>
<dbReference type="NCBIfam" id="TIGR01302">
    <property type="entry name" value="IMP_dehydrog"/>
    <property type="match status" value="1"/>
</dbReference>
<dbReference type="PROSITE" id="PS51371">
    <property type="entry name" value="CBS"/>
    <property type="match status" value="2"/>
</dbReference>
<comment type="activity regulation">
    <text evidence="13">Mycophenolic acid (MPA) is a non-competitive inhibitor that prevents formation of the closed enzyme conformation by binding to the same site as the amobile flap. In contrast, mizoribine monophosphate (MZP) is a competitive inhibitor that induces the closed conformation. MPA is a potent inhibitor of mammalian IMPDHs but a poor inhibitor of the bacterial enzymes. MZP is a more potent inhibitor of bacterial IMPDH.</text>
</comment>
<name>V5C5E1_9GAMM</name>
<dbReference type="eggNOG" id="COG0516">
    <property type="taxonomic scope" value="Bacteria"/>
</dbReference>
<dbReference type="GO" id="GO:0006177">
    <property type="term" value="P:GMP biosynthetic process"/>
    <property type="evidence" value="ECO:0007669"/>
    <property type="project" value="UniProtKB-UniRule"/>
</dbReference>
<comment type="similarity">
    <text evidence="2 13 18">Belongs to the IMPDH/GMPR family.</text>
</comment>
<evidence type="ECO:0000256" key="13">
    <source>
        <dbReference type="HAMAP-Rule" id="MF_01964"/>
    </source>
</evidence>
<evidence type="ECO:0000256" key="19">
    <source>
        <dbReference type="RuleBase" id="RU003928"/>
    </source>
</evidence>
<feature type="binding site" evidence="13">
    <location>
        <begin position="435"/>
        <end position="439"/>
    </location>
    <ligand>
        <name>IMP</name>
        <dbReference type="ChEBI" id="CHEBI:58053"/>
    </ligand>
</feature>
<dbReference type="SMART" id="SM00116">
    <property type="entry name" value="CBS"/>
    <property type="match status" value="2"/>
</dbReference>
<evidence type="ECO:0000256" key="14">
    <source>
        <dbReference type="PIRSR" id="PIRSR000130-1"/>
    </source>
</evidence>
<dbReference type="HAMAP" id="MF_01964">
    <property type="entry name" value="IMPDH"/>
    <property type="match status" value="1"/>
</dbReference>
<evidence type="ECO:0000256" key="3">
    <source>
        <dbReference type="ARBA" id="ARBA00011881"/>
    </source>
</evidence>
<comment type="catalytic activity">
    <reaction evidence="12 13 19">
        <text>IMP + NAD(+) + H2O = XMP + NADH + H(+)</text>
        <dbReference type="Rhea" id="RHEA:11708"/>
        <dbReference type="ChEBI" id="CHEBI:15377"/>
        <dbReference type="ChEBI" id="CHEBI:15378"/>
        <dbReference type="ChEBI" id="CHEBI:57464"/>
        <dbReference type="ChEBI" id="CHEBI:57540"/>
        <dbReference type="ChEBI" id="CHEBI:57945"/>
        <dbReference type="ChEBI" id="CHEBI:58053"/>
        <dbReference type="EC" id="1.1.1.205"/>
    </reaction>
</comment>
<dbReference type="UniPathway" id="UPA00601">
    <property type="reaction ID" value="UER00295"/>
</dbReference>
<feature type="binding site" evidence="13">
    <location>
        <begin position="411"/>
        <end position="412"/>
    </location>
    <ligand>
        <name>IMP</name>
        <dbReference type="ChEBI" id="CHEBI:58053"/>
    </ligand>
</feature>
<comment type="caution">
    <text evidence="13">Lacks conserved residue(s) required for the propagation of feature annotation.</text>
</comment>
<evidence type="ECO:0000256" key="7">
    <source>
        <dbReference type="ARBA" id="ARBA00022755"/>
    </source>
</evidence>
<feature type="binding site" evidence="13">
    <location>
        <position position="468"/>
    </location>
    <ligand>
        <name>IMP</name>
        <dbReference type="ChEBI" id="CHEBI:58053"/>
    </ligand>
</feature>
<dbReference type="PIRSF" id="PIRSF000130">
    <property type="entry name" value="IMPDH"/>
    <property type="match status" value="1"/>
</dbReference>
<keyword evidence="4 13" id="KW-0479">Metal-binding</keyword>
<comment type="function">
    <text evidence="13">Catalyzes the conversion of inosine 5'-phosphate (IMP) to xanthosine 5'-phosphate (XMP), the first committed and rate-limiting step in the de novo synthesis of guanine nucleotides, and therefore plays an important role in the regulation of cell growth.</text>
</comment>
<feature type="active site" description="Thioimidate intermediate" evidence="13 14">
    <location>
        <position position="355"/>
    </location>
</feature>
<dbReference type="PANTHER" id="PTHR11911:SF111">
    <property type="entry name" value="INOSINE-5'-MONOPHOSPHATE DEHYDROGENASE"/>
    <property type="match status" value="1"/>
</dbReference>
<feature type="binding site" evidence="13">
    <location>
        <position position="522"/>
    </location>
    <ligand>
        <name>K(+)</name>
        <dbReference type="ChEBI" id="CHEBI:29103"/>
        <note>ligand shared between two tetrameric partners</note>
    </ligand>
</feature>
<evidence type="ECO:0000256" key="5">
    <source>
        <dbReference type="ARBA" id="ARBA00022737"/>
    </source>
</evidence>
<evidence type="ECO:0000256" key="17">
    <source>
        <dbReference type="PROSITE-ProRule" id="PRU00703"/>
    </source>
</evidence>
<dbReference type="SUPFAM" id="SSF54631">
    <property type="entry name" value="CBS-domain pair"/>
    <property type="match status" value="1"/>
</dbReference>
<dbReference type="AlphaFoldDB" id="V5C5E1"/>
<feature type="binding site" description="in other chain" evidence="13 16">
    <location>
        <position position="350"/>
    </location>
    <ligand>
        <name>K(+)</name>
        <dbReference type="ChEBI" id="CHEBI:29103"/>
        <note>ligand shared between two tetrameric partners</note>
    </ligand>
</feature>
<gene>
    <name evidence="13 21" type="primary">guaB</name>
    <name evidence="21" type="ORF">MGMO_83c00160</name>
</gene>
<dbReference type="InterPro" id="IPR015875">
    <property type="entry name" value="IMP_DH/GMP_Rdtase_CS"/>
</dbReference>
<dbReference type="PROSITE" id="PS00487">
    <property type="entry name" value="IMP_DH_GMP_RED"/>
    <property type="match status" value="1"/>
</dbReference>
<feature type="binding site" evidence="15">
    <location>
        <begin position="298"/>
        <end position="300"/>
    </location>
    <ligand>
        <name>NAD(+)</name>
        <dbReference type="ChEBI" id="CHEBI:57540"/>
    </ligand>
</feature>
<evidence type="ECO:0000256" key="10">
    <source>
        <dbReference type="ARBA" id="ARBA00023027"/>
    </source>
</evidence>
<evidence type="ECO:0000259" key="20">
    <source>
        <dbReference type="PROSITE" id="PS51371"/>
    </source>
</evidence>
<dbReference type="GO" id="GO:0003938">
    <property type="term" value="F:IMP dehydrogenase activity"/>
    <property type="evidence" value="ECO:0007669"/>
    <property type="project" value="UniProtKB-UniRule"/>
</dbReference>
<feature type="binding site" evidence="13">
    <location>
        <begin position="388"/>
        <end position="390"/>
    </location>
    <ligand>
        <name>IMP</name>
        <dbReference type="ChEBI" id="CHEBI:58053"/>
    </ligand>
</feature>
<evidence type="ECO:0000256" key="2">
    <source>
        <dbReference type="ARBA" id="ARBA00005502"/>
    </source>
</evidence>
<feature type="domain" description="CBS" evidence="20">
    <location>
        <begin position="144"/>
        <end position="202"/>
    </location>
</feature>
<dbReference type="CDD" id="cd04601">
    <property type="entry name" value="CBS_pair_IMPDH"/>
    <property type="match status" value="1"/>
</dbReference>